<proteinExistence type="predicted"/>
<dbReference type="NCBIfam" id="TIGR02876">
    <property type="entry name" value="spore_yqfD"/>
    <property type="match status" value="1"/>
</dbReference>
<dbReference type="Proteomes" id="UP000050398">
    <property type="component" value="Unassembled WGS sequence"/>
</dbReference>
<comment type="caution">
    <text evidence="2">The sequence shown here is derived from an EMBL/GenBank/DDBJ whole genome shotgun (WGS) entry which is preliminary data.</text>
</comment>
<dbReference type="PIRSF" id="PIRSF029895">
    <property type="entry name" value="SpoIV"/>
    <property type="match status" value="1"/>
</dbReference>
<sequence>MKNQWFTFLRGKVFVKMEGRLVERVINQLLRAGITIWNVKRAGTETITFYLSLDDVHNFRRAVRTSECKVTFLRGQGVPFLFKRSLKNSGFMIGGLAFFIIVFLLSNMVWGIEIKGASPQTEHSIRKELEQMGVSKGKMQFSIPDVENIQRELSFRMDNITWVGVELQGTTFHFQVVEKNAPLPPESTGLQHIVAKKKAIITDMFVEEGDPQVSVNDYVNKGQLLVSGLIGNEKEPKGVSAKAKILGETWYKTSVELPLKSRFIVFSGNEKRKHYLGFGSMNIQVWGFGKTEFKDVVVEETKKPLRFLKWELPVYYIDRSMKEKEDVERTYTKSEAIMAAEKLAKSNLESSLPEDAEIRGEKILQEKVENGKVRVTIHFKVIENIAEGQPLIQGD</sequence>
<dbReference type="eggNOG" id="COG0561">
    <property type="taxonomic scope" value="Bacteria"/>
</dbReference>
<reference evidence="2 3" key="1">
    <citation type="submission" date="2015-08" db="EMBL/GenBank/DDBJ databases">
        <title>Draft Genome Sequence of Bacillus vietnamensis UCD-SED5.</title>
        <authorList>
            <person name="Lee R.D."/>
            <person name="Jospin G."/>
            <person name="Lang J.M."/>
            <person name="Coil D.A."/>
            <person name="Eisen J.A."/>
        </authorList>
    </citation>
    <scope>NUCLEOTIDE SEQUENCE [LARGE SCALE GENOMIC DNA]</scope>
    <source>
        <strain evidence="2 3">UCD-SED5</strain>
    </source>
</reference>
<keyword evidence="1" id="KW-0812">Transmembrane</keyword>
<evidence type="ECO:0000313" key="3">
    <source>
        <dbReference type="Proteomes" id="UP000050398"/>
    </source>
</evidence>
<dbReference type="Pfam" id="PF06898">
    <property type="entry name" value="YqfD"/>
    <property type="match status" value="1"/>
</dbReference>
<evidence type="ECO:0000256" key="1">
    <source>
        <dbReference type="SAM" id="Phobius"/>
    </source>
</evidence>
<protein>
    <submittedName>
        <fullName evidence="2">Stage IV sporulation protein</fullName>
    </submittedName>
</protein>
<accession>A0A0P6W019</accession>
<name>A0A0P6W019_9BACI</name>
<dbReference type="OrthoDB" id="1640349at2"/>
<dbReference type="InterPro" id="IPR010690">
    <property type="entry name" value="YqfD"/>
</dbReference>
<dbReference type="RefSeq" id="WP_060673483.1">
    <property type="nucleotide sequence ID" value="NZ_LIXZ01000014.1"/>
</dbReference>
<dbReference type="EMBL" id="LIXZ01000014">
    <property type="protein sequence ID" value="KPL58609.1"/>
    <property type="molecule type" value="Genomic_DNA"/>
</dbReference>
<keyword evidence="1" id="KW-0472">Membrane</keyword>
<gene>
    <name evidence="2" type="ORF">AM506_15950</name>
</gene>
<dbReference type="PATRIC" id="fig|218284.4.peg.1389"/>
<feature type="transmembrane region" description="Helical" evidence="1">
    <location>
        <begin position="91"/>
        <end position="112"/>
    </location>
</feature>
<dbReference type="AlphaFoldDB" id="A0A0P6W019"/>
<organism evidence="2 3">
    <name type="scientific">Rossellomorea vietnamensis</name>
    <dbReference type="NCBI Taxonomy" id="218284"/>
    <lineage>
        <taxon>Bacteria</taxon>
        <taxon>Bacillati</taxon>
        <taxon>Bacillota</taxon>
        <taxon>Bacilli</taxon>
        <taxon>Bacillales</taxon>
        <taxon>Bacillaceae</taxon>
        <taxon>Rossellomorea</taxon>
    </lineage>
</organism>
<evidence type="ECO:0000313" key="2">
    <source>
        <dbReference type="EMBL" id="KPL58609.1"/>
    </source>
</evidence>
<keyword evidence="1" id="KW-1133">Transmembrane helix</keyword>